<dbReference type="SMART" id="SM00220">
    <property type="entry name" value="S_TKc"/>
    <property type="match status" value="1"/>
</dbReference>
<evidence type="ECO:0000256" key="10">
    <source>
        <dbReference type="ARBA" id="ARBA00022614"/>
    </source>
</evidence>
<keyword evidence="22" id="KW-0325">Glycoprotein</keyword>
<keyword evidence="8" id="KW-0723">Serine/threonine-protein kinase</keyword>
<evidence type="ECO:0000256" key="19">
    <source>
        <dbReference type="ARBA" id="ARBA00022989"/>
    </source>
</evidence>
<comment type="subcellular location">
    <subcellularLocation>
        <location evidence="3">Cell membrane</location>
        <topology evidence="3">Single-pass membrane protein</topology>
    </subcellularLocation>
    <subcellularLocation>
        <location evidence="4">Endoplasmic reticulum membrane</location>
        <topology evidence="4">Single-pass membrane protein</topology>
    </subcellularLocation>
</comment>
<dbReference type="InterPro" id="IPR000719">
    <property type="entry name" value="Prot_kinase_dom"/>
</dbReference>
<evidence type="ECO:0000313" key="32">
    <source>
        <dbReference type="Proteomes" id="UP000026960"/>
    </source>
</evidence>
<dbReference type="InterPro" id="IPR050647">
    <property type="entry name" value="Plant_LRR-RLKs"/>
</dbReference>
<evidence type="ECO:0000256" key="29">
    <source>
        <dbReference type="SAM" id="Phobius"/>
    </source>
</evidence>
<keyword evidence="12 29" id="KW-0812">Transmembrane</keyword>
<dbReference type="Gramene" id="OBART06G19520.1">
    <property type="protein sequence ID" value="OBART06G19520.1"/>
    <property type="gene ID" value="OBART06G19520"/>
</dbReference>
<dbReference type="InterPro" id="IPR032675">
    <property type="entry name" value="LRR_dom_sf"/>
</dbReference>
<dbReference type="PaxDb" id="65489-OBART06G19520.1"/>
<dbReference type="GO" id="GO:0004674">
    <property type="term" value="F:protein serine/threonine kinase activity"/>
    <property type="evidence" value="ECO:0007669"/>
    <property type="project" value="UniProtKB-KW"/>
</dbReference>
<dbReference type="GO" id="GO:0005789">
    <property type="term" value="C:endoplasmic reticulum membrane"/>
    <property type="evidence" value="ECO:0007669"/>
    <property type="project" value="UniProtKB-SubCell"/>
</dbReference>
<evidence type="ECO:0000256" key="14">
    <source>
        <dbReference type="ARBA" id="ARBA00022737"/>
    </source>
</evidence>
<evidence type="ECO:0000256" key="8">
    <source>
        <dbReference type="ARBA" id="ARBA00022527"/>
    </source>
</evidence>
<evidence type="ECO:0000256" key="2">
    <source>
        <dbReference type="ARBA" id="ARBA00001946"/>
    </source>
</evidence>
<dbReference type="SUPFAM" id="SSF52047">
    <property type="entry name" value="RNI-like"/>
    <property type="match status" value="1"/>
</dbReference>
<dbReference type="InterPro" id="IPR003591">
    <property type="entry name" value="Leu-rich_rpt_typical-subtyp"/>
</dbReference>
<keyword evidence="21" id="KW-0675">Receptor</keyword>
<keyword evidence="19 29" id="KW-1133">Transmembrane helix</keyword>
<dbReference type="FunFam" id="3.80.10.10:FF:000275">
    <property type="entry name" value="Leucine-rich repeat receptor-like protein kinase"/>
    <property type="match status" value="1"/>
</dbReference>
<keyword evidence="20 29" id="KW-0472">Membrane</keyword>
<dbReference type="Pfam" id="PF00069">
    <property type="entry name" value="Pkinase"/>
    <property type="match status" value="1"/>
</dbReference>
<dbReference type="FunFam" id="3.80.10.10:FF:000383">
    <property type="entry name" value="Leucine-rich repeat receptor protein kinase EMS1"/>
    <property type="match status" value="1"/>
</dbReference>
<evidence type="ECO:0000313" key="31">
    <source>
        <dbReference type="EnsemblPlants" id="OBART06G19520.1"/>
    </source>
</evidence>
<keyword evidence="14" id="KW-0677">Repeat</keyword>
<evidence type="ECO:0000256" key="24">
    <source>
        <dbReference type="ARBA" id="ARBA00048679"/>
    </source>
</evidence>
<dbReference type="SUPFAM" id="SSF52058">
    <property type="entry name" value="L domain-like"/>
    <property type="match status" value="2"/>
</dbReference>
<name>A0A0D3GI70_9ORYZ</name>
<evidence type="ECO:0000256" key="11">
    <source>
        <dbReference type="ARBA" id="ARBA00022679"/>
    </source>
</evidence>
<keyword evidence="15 28" id="KW-0547">Nucleotide-binding</keyword>
<evidence type="ECO:0000256" key="13">
    <source>
        <dbReference type="ARBA" id="ARBA00022729"/>
    </source>
</evidence>
<evidence type="ECO:0000256" key="23">
    <source>
        <dbReference type="ARBA" id="ARBA00047899"/>
    </source>
</evidence>
<dbReference type="FunFam" id="3.80.10.10:FF:001158">
    <property type="entry name" value="Leucine-rich repeat protein kinase family protein"/>
    <property type="match status" value="1"/>
</dbReference>
<keyword evidence="17" id="KW-0256">Endoplasmic reticulum</keyword>
<dbReference type="Pfam" id="PF00560">
    <property type="entry name" value="LRR_1"/>
    <property type="match status" value="7"/>
</dbReference>
<dbReference type="EnsemblPlants" id="OBART06G19520.1">
    <property type="protein sequence ID" value="OBART06G19520.1"/>
    <property type="gene ID" value="OBART06G19520"/>
</dbReference>
<comment type="function">
    <text evidence="26">The processed protein kinase Xa21 chain released by protein cleavage after X.oryzae pv. oryzae protein Ax21 detection translocates into the nucleus where it can bind and regulate WRKY62, a transcription factor. Confers resistance to the bacterial pathogen X.oryzae pv. oryzae (Xoo).</text>
</comment>
<dbReference type="InterPro" id="IPR001611">
    <property type="entry name" value="Leu-rich_rpt"/>
</dbReference>
<keyword evidence="11" id="KW-0808">Transferase</keyword>
<evidence type="ECO:0000256" key="22">
    <source>
        <dbReference type="ARBA" id="ARBA00023180"/>
    </source>
</evidence>
<dbReference type="InterPro" id="IPR013210">
    <property type="entry name" value="LRR_N_plant-typ"/>
</dbReference>
<dbReference type="HOGENOM" id="CLU_000288_22_0_1"/>
<keyword evidence="18 28" id="KW-0067">ATP-binding</keyword>
<comment type="cofactor">
    <cofactor evidence="2">
        <name>Mg(2+)</name>
        <dbReference type="ChEBI" id="CHEBI:18420"/>
    </cofactor>
</comment>
<evidence type="ECO:0000256" key="16">
    <source>
        <dbReference type="ARBA" id="ARBA00022777"/>
    </source>
</evidence>
<proteinExistence type="inferred from homology"/>
<dbReference type="GO" id="GO:0033612">
    <property type="term" value="F:receptor serine/threonine kinase binding"/>
    <property type="evidence" value="ECO:0007669"/>
    <property type="project" value="TreeGrafter"/>
</dbReference>
<dbReference type="PROSITE" id="PS00107">
    <property type="entry name" value="PROTEIN_KINASE_ATP"/>
    <property type="match status" value="1"/>
</dbReference>
<dbReference type="FunFam" id="3.30.200.20:FF:000432">
    <property type="entry name" value="LRR receptor-like serine/threonine-protein kinase EFR"/>
    <property type="match status" value="1"/>
</dbReference>
<dbReference type="SMART" id="SM00365">
    <property type="entry name" value="LRR_SD22"/>
    <property type="match status" value="4"/>
</dbReference>
<evidence type="ECO:0000259" key="30">
    <source>
        <dbReference type="PROSITE" id="PS50011"/>
    </source>
</evidence>
<sequence>MAPLGSHSIPVLVTILLACFSCFLITAFSLVPTAPLHDASDTTDFQALLCLKLHLNDNAGVMASWRNDSSQYCQWPGVTCSKSHTSRVTELNLESSNLHGQIPPCIGNLTFLTIIHLPFNLLTGNIPPEIGHLRRLTYLNLTSNGLTGTIPEALSSCSNLQIIDLSNNSIDGEIPSSMKKCSNLQAICLFDNKLQGVIPEGLGTLSNLSVLYLSNNNLSGNIPFSLGSNSFLNVVILTNNSLTGGIPPLLANSSSLKLLDLTNNRLGGEIPFALFNSSSLNLISLAVNNFVGSIPPISNISSPLWYLSLSQNNLSGSIPSSIENLSSLEILYLSQNNFQGTIPSSLSRIPNLQELDLTYNNLSGTVPASLYNMSNLVYLGMGTNKLIGEIPDNIGYTLPNIKTLILQGNQFQGQIPTSLGIAKNLQVINLRDNAFHGIIPSFGNLPDLMELNLGMNRLEAGDWSFLSSLITSRQLVQLCLDKNILKGTLPSSIAKLSTSLQVLLLTGNEISGTIPQEIEKLTSLTLLYMEKNLLTGNLPDSLGNLPNLFILSLSQNKISGQIPPSIGNLSHLSELYLQENNLSGPIPSSLGSCKNLEALNLSCNSFDSSIPKELVTLSSLSEWLDLSHNQLDGEIPSEIGGSINLDILNISNNRLSGQIPSALGDCVHLSSLRMEGNLLDGRIPNSFINLRGIVELDLSQNNLSGKIPEFIESFGSMKLLNLSFNDFEGQVPTEGIFQNASEVFIQGNKKLCGTYPLLQLPLCNVKQSKGKHTNKILRIVGPIAICLALTSCLVFILLKKRNKVKQASDPSCKELKTFTYADIVKATNGFALANLVGSGKYGSVYKGRFEFEEQPVAIKVFKLDQVGAPKCFLAECEALRNTRHRNLVRVITACSTCDPRGHEFKALILEYMANGSLESWLYPKVNKYGLKKPLSLGYRIKIAVDIASALDYLHNYCIPPMVHCDLKPNNILLDDVMGARLGDFGLAKFLQSNSSSKFNSSTSLAGPRGSIGYIAPEYGYGSKVSVEGDVYSYGIIILEMLTGKTPTDQMFSNGLNIRKYVESTFFSHKIGEILDPNIIPNFEEDTENNCDPENHVMTGMLSCVMQLAKLGISCSMETPKDRPAMQDVYAEVIAIKEAFSALRV</sequence>
<comment type="similarity">
    <text evidence="5">Belongs to the protein kinase superfamily. Ser/Thr protein kinase family.</text>
</comment>
<dbReference type="InterPro" id="IPR008271">
    <property type="entry name" value="Ser/Thr_kinase_AS"/>
</dbReference>
<reference evidence="31" key="2">
    <citation type="submission" date="2015-03" db="UniProtKB">
        <authorList>
            <consortium name="EnsemblPlants"/>
        </authorList>
    </citation>
    <scope>IDENTIFICATION</scope>
</reference>
<keyword evidence="32" id="KW-1185">Reference proteome</keyword>
<keyword evidence="10" id="KW-0433">Leucine-rich repeat</keyword>
<evidence type="ECO:0000256" key="26">
    <source>
        <dbReference type="ARBA" id="ARBA00056628"/>
    </source>
</evidence>
<dbReference type="SMART" id="SM00369">
    <property type="entry name" value="LRR_TYP"/>
    <property type="match status" value="11"/>
</dbReference>
<feature type="transmembrane region" description="Helical" evidence="29">
    <location>
        <begin position="12"/>
        <end position="31"/>
    </location>
</feature>
<organism evidence="31">
    <name type="scientific">Oryza barthii</name>
    <dbReference type="NCBI Taxonomy" id="65489"/>
    <lineage>
        <taxon>Eukaryota</taxon>
        <taxon>Viridiplantae</taxon>
        <taxon>Streptophyta</taxon>
        <taxon>Embryophyta</taxon>
        <taxon>Tracheophyta</taxon>
        <taxon>Spermatophyta</taxon>
        <taxon>Magnoliopsida</taxon>
        <taxon>Liliopsida</taxon>
        <taxon>Poales</taxon>
        <taxon>Poaceae</taxon>
        <taxon>BOP clade</taxon>
        <taxon>Oryzoideae</taxon>
        <taxon>Oryzeae</taxon>
        <taxon>Oryzinae</taxon>
        <taxon>Oryza</taxon>
    </lineage>
</organism>
<dbReference type="Proteomes" id="UP000026960">
    <property type="component" value="Chromosome 6"/>
</dbReference>
<dbReference type="eggNOG" id="ENOG502QPYS">
    <property type="taxonomic scope" value="Eukaryota"/>
</dbReference>
<keyword evidence="13" id="KW-0732">Signal</keyword>
<dbReference type="AlphaFoldDB" id="A0A0D3GI70"/>
<evidence type="ECO:0000256" key="12">
    <source>
        <dbReference type="ARBA" id="ARBA00022692"/>
    </source>
</evidence>
<evidence type="ECO:0000256" key="15">
    <source>
        <dbReference type="ARBA" id="ARBA00022741"/>
    </source>
</evidence>
<reference evidence="31" key="1">
    <citation type="journal article" date="2009" name="Rice">
        <title>De Novo Next Generation Sequencing of Plant Genomes.</title>
        <authorList>
            <person name="Rounsley S."/>
            <person name="Marri P.R."/>
            <person name="Yu Y."/>
            <person name="He R."/>
            <person name="Sisneros N."/>
            <person name="Goicoechea J.L."/>
            <person name="Lee S.J."/>
            <person name="Angelova A."/>
            <person name="Kudrna D."/>
            <person name="Luo M."/>
            <person name="Affourtit J."/>
            <person name="Desany B."/>
            <person name="Knight J."/>
            <person name="Niazi F."/>
            <person name="Egholm M."/>
            <person name="Wing R.A."/>
        </authorList>
    </citation>
    <scope>NUCLEOTIDE SEQUENCE [LARGE SCALE GENOMIC DNA]</scope>
    <source>
        <strain evidence="31">cv. IRGC 105608</strain>
    </source>
</reference>
<evidence type="ECO:0000256" key="21">
    <source>
        <dbReference type="ARBA" id="ARBA00023170"/>
    </source>
</evidence>
<dbReference type="Pfam" id="PF13855">
    <property type="entry name" value="LRR_8"/>
    <property type="match status" value="3"/>
</dbReference>
<evidence type="ECO:0000256" key="1">
    <source>
        <dbReference type="ARBA" id="ARBA00001936"/>
    </source>
</evidence>
<dbReference type="STRING" id="65489.A0A0D3GI70"/>
<keyword evidence="7" id="KW-1003">Cell membrane</keyword>
<comment type="catalytic activity">
    <reaction evidence="23">
        <text>L-threonyl-[protein] + ATP = O-phospho-L-threonyl-[protein] + ADP + H(+)</text>
        <dbReference type="Rhea" id="RHEA:46608"/>
        <dbReference type="Rhea" id="RHEA-COMP:11060"/>
        <dbReference type="Rhea" id="RHEA-COMP:11605"/>
        <dbReference type="ChEBI" id="CHEBI:15378"/>
        <dbReference type="ChEBI" id="CHEBI:30013"/>
        <dbReference type="ChEBI" id="CHEBI:30616"/>
        <dbReference type="ChEBI" id="CHEBI:61977"/>
        <dbReference type="ChEBI" id="CHEBI:456216"/>
        <dbReference type="EC" id="2.7.11.1"/>
    </reaction>
</comment>
<evidence type="ECO:0000256" key="5">
    <source>
        <dbReference type="ARBA" id="ARBA00008684"/>
    </source>
</evidence>
<protein>
    <recommendedName>
        <fullName evidence="27">Receptor kinase-like protein Xa21</fullName>
        <ecNumber evidence="6">2.7.11.1</ecNumber>
    </recommendedName>
</protein>
<dbReference type="PANTHER" id="PTHR48056:SF83">
    <property type="entry name" value="LRR RECEPTOR-LIKE SERINE_THREONINE-PROTEIN KINASE FLS2"/>
    <property type="match status" value="1"/>
</dbReference>
<dbReference type="GO" id="GO:0005524">
    <property type="term" value="F:ATP binding"/>
    <property type="evidence" value="ECO:0007669"/>
    <property type="project" value="UniProtKB-UniRule"/>
</dbReference>
<dbReference type="GO" id="GO:0005886">
    <property type="term" value="C:plasma membrane"/>
    <property type="evidence" value="ECO:0007669"/>
    <property type="project" value="UniProtKB-SubCell"/>
</dbReference>
<comment type="cofactor">
    <cofactor evidence="1">
        <name>Mn(2+)</name>
        <dbReference type="ChEBI" id="CHEBI:29035"/>
    </cofactor>
</comment>
<evidence type="ECO:0000256" key="18">
    <source>
        <dbReference type="ARBA" id="ARBA00022840"/>
    </source>
</evidence>
<evidence type="ECO:0000256" key="28">
    <source>
        <dbReference type="PROSITE-ProRule" id="PRU10141"/>
    </source>
</evidence>
<keyword evidence="16" id="KW-0418">Kinase</keyword>
<evidence type="ECO:0000256" key="7">
    <source>
        <dbReference type="ARBA" id="ARBA00022475"/>
    </source>
</evidence>
<dbReference type="EC" id="2.7.11.1" evidence="6"/>
<feature type="transmembrane region" description="Helical" evidence="29">
    <location>
        <begin position="776"/>
        <end position="798"/>
    </location>
</feature>
<evidence type="ECO:0000256" key="6">
    <source>
        <dbReference type="ARBA" id="ARBA00012513"/>
    </source>
</evidence>
<evidence type="ECO:0000256" key="4">
    <source>
        <dbReference type="ARBA" id="ARBA00004389"/>
    </source>
</evidence>
<dbReference type="PROSITE" id="PS00108">
    <property type="entry name" value="PROTEIN_KINASE_ST"/>
    <property type="match status" value="1"/>
</dbReference>
<evidence type="ECO:0000256" key="20">
    <source>
        <dbReference type="ARBA" id="ARBA00023136"/>
    </source>
</evidence>
<dbReference type="Pfam" id="PF08263">
    <property type="entry name" value="LRRNT_2"/>
    <property type="match status" value="1"/>
</dbReference>
<dbReference type="Gene3D" id="3.80.10.10">
    <property type="entry name" value="Ribonuclease Inhibitor"/>
    <property type="match status" value="4"/>
</dbReference>
<dbReference type="Gene3D" id="3.30.200.20">
    <property type="entry name" value="Phosphorylase Kinase, domain 1"/>
    <property type="match status" value="1"/>
</dbReference>
<dbReference type="SUPFAM" id="SSF56112">
    <property type="entry name" value="Protein kinase-like (PK-like)"/>
    <property type="match status" value="1"/>
</dbReference>
<evidence type="ECO:0000256" key="27">
    <source>
        <dbReference type="ARBA" id="ARBA00072040"/>
    </source>
</evidence>
<comment type="function">
    <text evidence="25">Receptor kinase that detects X.oryzae pv. oryzae protein Ax21 to promote innate immunity. Following X.oryzae pv. oryzae protein Ax21 detection, undergoes cleavage, releasing the processed protein kinase Xa21 chain.</text>
</comment>
<feature type="binding site" evidence="28">
    <location>
        <position position="859"/>
    </location>
    <ligand>
        <name>ATP</name>
        <dbReference type="ChEBI" id="CHEBI:30616"/>
    </ligand>
</feature>
<dbReference type="PROSITE" id="PS50011">
    <property type="entry name" value="PROTEIN_KINASE_DOM"/>
    <property type="match status" value="1"/>
</dbReference>
<dbReference type="Gene3D" id="1.10.510.10">
    <property type="entry name" value="Transferase(Phosphotransferase) domain 1"/>
    <property type="match status" value="1"/>
</dbReference>
<evidence type="ECO:0000256" key="3">
    <source>
        <dbReference type="ARBA" id="ARBA00004162"/>
    </source>
</evidence>
<evidence type="ECO:0000256" key="17">
    <source>
        <dbReference type="ARBA" id="ARBA00022824"/>
    </source>
</evidence>
<dbReference type="FunFam" id="1.10.510.10:FF:000358">
    <property type="entry name" value="Putative leucine-rich repeat receptor-like serine/threonine-protein kinase"/>
    <property type="match status" value="1"/>
</dbReference>
<comment type="catalytic activity">
    <reaction evidence="24">
        <text>L-seryl-[protein] + ATP = O-phospho-L-seryl-[protein] + ADP + H(+)</text>
        <dbReference type="Rhea" id="RHEA:17989"/>
        <dbReference type="Rhea" id="RHEA-COMP:9863"/>
        <dbReference type="Rhea" id="RHEA-COMP:11604"/>
        <dbReference type="ChEBI" id="CHEBI:15378"/>
        <dbReference type="ChEBI" id="CHEBI:29999"/>
        <dbReference type="ChEBI" id="CHEBI:30616"/>
        <dbReference type="ChEBI" id="CHEBI:83421"/>
        <dbReference type="ChEBI" id="CHEBI:456216"/>
        <dbReference type="EC" id="2.7.11.1"/>
    </reaction>
</comment>
<dbReference type="FunFam" id="3.80.10.10:FF:001618">
    <property type="entry name" value="Os06g0587900 protein"/>
    <property type="match status" value="1"/>
</dbReference>
<dbReference type="InterPro" id="IPR011009">
    <property type="entry name" value="Kinase-like_dom_sf"/>
</dbReference>
<evidence type="ECO:0000256" key="9">
    <source>
        <dbReference type="ARBA" id="ARBA00022553"/>
    </source>
</evidence>
<dbReference type="PANTHER" id="PTHR48056">
    <property type="entry name" value="LRR RECEPTOR-LIKE SERINE/THREONINE-PROTEIN KINASE-RELATED"/>
    <property type="match status" value="1"/>
</dbReference>
<accession>A0A0D3GI70</accession>
<dbReference type="InterPro" id="IPR017441">
    <property type="entry name" value="Protein_kinase_ATP_BS"/>
</dbReference>
<feature type="domain" description="Protein kinase" evidence="30">
    <location>
        <begin position="830"/>
        <end position="1139"/>
    </location>
</feature>
<evidence type="ECO:0000256" key="25">
    <source>
        <dbReference type="ARBA" id="ARBA00054320"/>
    </source>
</evidence>
<keyword evidence="9" id="KW-0597">Phosphoprotein</keyword>